<dbReference type="PROSITE" id="PS00678">
    <property type="entry name" value="WD_REPEATS_1"/>
    <property type="match status" value="2"/>
</dbReference>
<dbReference type="InterPro" id="IPR020472">
    <property type="entry name" value="WD40_PAC1"/>
</dbReference>
<dbReference type="SUPFAM" id="SSF52129">
    <property type="entry name" value="Caspase-like"/>
    <property type="match status" value="1"/>
</dbReference>
<feature type="repeat" description="WD" evidence="3">
    <location>
        <begin position="1080"/>
        <end position="1103"/>
    </location>
</feature>
<evidence type="ECO:0000313" key="5">
    <source>
        <dbReference type="EMBL" id="GIJ26887.1"/>
    </source>
</evidence>
<dbReference type="RefSeq" id="WP_204034483.1">
    <property type="nucleotide sequence ID" value="NZ_BOPC01000025.1"/>
</dbReference>
<feature type="repeat" description="WD" evidence="3">
    <location>
        <begin position="984"/>
        <end position="1017"/>
    </location>
</feature>
<dbReference type="PRINTS" id="PR00320">
    <property type="entry name" value="GPROTEINBRPT"/>
</dbReference>
<dbReference type="PANTHER" id="PTHR44129">
    <property type="entry name" value="WD REPEAT-CONTAINING PROTEIN POP1"/>
    <property type="match status" value="1"/>
</dbReference>
<comment type="caution">
    <text evidence="5">The sequence shown here is derived from an EMBL/GenBank/DDBJ whole genome shotgun (WGS) entry which is preliminary data.</text>
</comment>
<dbReference type="Pfam" id="PF20703">
    <property type="entry name" value="nSTAND1"/>
    <property type="match status" value="1"/>
</dbReference>
<evidence type="ECO:0000259" key="4">
    <source>
        <dbReference type="Pfam" id="PF20703"/>
    </source>
</evidence>
<dbReference type="SUPFAM" id="SSF50969">
    <property type="entry name" value="YVTN repeat-like/Quinoprotein amine dehydrogenase"/>
    <property type="match status" value="1"/>
</dbReference>
<keyword evidence="6" id="KW-1185">Reference proteome</keyword>
<evidence type="ECO:0000256" key="1">
    <source>
        <dbReference type="ARBA" id="ARBA00022574"/>
    </source>
</evidence>
<feature type="domain" description="Novel STAND NTPase 1" evidence="4">
    <location>
        <begin position="262"/>
        <end position="665"/>
    </location>
</feature>
<dbReference type="SUPFAM" id="SSF50978">
    <property type="entry name" value="WD40 repeat-like"/>
    <property type="match status" value="1"/>
</dbReference>
<dbReference type="EMBL" id="BOPC01000025">
    <property type="protein sequence ID" value="GIJ26887.1"/>
    <property type="molecule type" value="Genomic_DNA"/>
</dbReference>
<dbReference type="PROSITE" id="PS50082">
    <property type="entry name" value="WD_REPEATS_2"/>
    <property type="match status" value="5"/>
</dbReference>
<dbReference type="InterPro" id="IPR001680">
    <property type="entry name" value="WD40_rpt"/>
</dbReference>
<dbReference type="InterPro" id="IPR049052">
    <property type="entry name" value="nSTAND1"/>
</dbReference>
<keyword evidence="1 3" id="KW-0853">WD repeat</keyword>
<organism evidence="5 6">
    <name type="scientific">Micromonospora qiuiae</name>
    <dbReference type="NCBI Taxonomy" id="502268"/>
    <lineage>
        <taxon>Bacteria</taxon>
        <taxon>Bacillati</taxon>
        <taxon>Actinomycetota</taxon>
        <taxon>Actinomycetes</taxon>
        <taxon>Micromonosporales</taxon>
        <taxon>Micromonosporaceae</taxon>
        <taxon>Micromonospora</taxon>
    </lineage>
</organism>
<dbReference type="InterPro" id="IPR019775">
    <property type="entry name" value="WD40_repeat_CS"/>
</dbReference>
<dbReference type="Proteomes" id="UP000653076">
    <property type="component" value="Unassembled WGS sequence"/>
</dbReference>
<accession>A0ABQ4J9P8</accession>
<name>A0ABQ4J9P8_9ACTN</name>
<dbReference type="InterPro" id="IPR050349">
    <property type="entry name" value="WD_LIS1/nudF_dynein_reg"/>
</dbReference>
<dbReference type="InterPro" id="IPR036322">
    <property type="entry name" value="WD40_repeat_dom_sf"/>
</dbReference>
<proteinExistence type="predicted"/>
<dbReference type="InterPro" id="IPR027417">
    <property type="entry name" value="P-loop_NTPase"/>
</dbReference>
<reference evidence="5 6" key="1">
    <citation type="submission" date="2021-01" db="EMBL/GenBank/DDBJ databases">
        <title>Whole genome shotgun sequence of Verrucosispora qiuiae NBRC 106684.</title>
        <authorList>
            <person name="Komaki H."/>
            <person name="Tamura T."/>
        </authorList>
    </citation>
    <scope>NUCLEOTIDE SEQUENCE [LARGE SCALE GENOMIC DNA]</scope>
    <source>
        <strain evidence="5 6">NBRC 106684</strain>
    </source>
</reference>
<dbReference type="SMART" id="SM00320">
    <property type="entry name" value="WD40"/>
    <property type="match status" value="7"/>
</dbReference>
<feature type="repeat" description="WD" evidence="3">
    <location>
        <begin position="1025"/>
        <end position="1065"/>
    </location>
</feature>
<evidence type="ECO:0000256" key="2">
    <source>
        <dbReference type="ARBA" id="ARBA00022737"/>
    </source>
</evidence>
<dbReference type="NCBIfam" id="NF047832">
    <property type="entry name" value="caspase_w_EACC1"/>
    <property type="match status" value="1"/>
</dbReference>
<gene>
    <name evidence="5" type="ORF">Vqi01_20490</name>
</gene>
<feature type="repeat" description="WD" evidence="3">
    <location>
        <begin position="794"/>
        <end position="835"/>
    </location>
</feature>
<keyword evidence="2" id="KW-0677">Repeat</keyword>
<dbReference type="SUPFAM" id="SSF52540">
    <property type="entry name" value="P-loop containing nucleoside triphosphate hydrolases"/>
    <property type="match status" value="1"/>
</dbReference>
<dbReference type="PROSITE" id="PS50294">
    <property type="entry name" value="WD_REPEATS_REGION"/>
    <property type="match status" value="2"/>
</dbReference>
<sequence length="1507" mass="159740">MADLTGRGVRVLVIGTETHHGGTLPSVPAVGRTLTALADRLTSRCRVPAGQLRLVHDPPDALTIARAVSDAAQQASTVLLIYFVGHGLRGPGGELYLAASGTDRLTPGLAAHQAYPVAELREALTTCRAPSVAVVLDCCFSGRARLDSPAADPIASLPPVHGVYLLSSAEQLAVVDPDREHTTFTGELIRLLDAGDPSGGPLLTFDDAYHHLFDAMRAQGAPLPRRQEAGHAGRLVLADNPAHRPVIDATGEPVAQSAGPSPYRSLEPFREQDADVFFGREPAVTALAAEAARRLVDPAPLLVLGPSGSGKTSLLHAGLLARARRDGLTTGDDDPPVWPVILPVLTPGAAPLAALARAFGGDRPEAADRLAELPEAAAELLDAYLDPPGSPALILVDQLEELFTLGAGEAARAAFVGCLAALAAPRADGHPRAVVVAALRADFYGRASEDPAFAGLLAGPRVVVGPMSATELRRTIDGPAERAGLEIGDGLAELVLHELGAGRPRGPEPGALPLLSHVLWETWRRRTGNRLSVAGYRDSGGLNGAIAKTADDTYDQLDVPGQAAARLLLLRLTRVGDDGTDTARPVPRSELLAGLGAAAPAVLERLAARRLVGIDPDGVVRISHETLLHAWPRLSGWVNEDRARLVARQQLADAAQVWQAGGRDRGDLLSGARLAATRYALPEDEDGRLSPVERAFLARSIRLRRLRRAMVAVVAVLLVLLGSGAVLVVQQRARADRLDAQIASRRLAAQAGAMRSSRPEAALALSLAAYRTAPTSEARHTLYASYAEPRPVPLAGHQKQVFSLAYTPDGRTLVSSAHDRSIRLWDVSDPRRPAPRGVIPRSGSTAIALSPDGRLLVAGSPETFGVWDITDPAHPVERASVPTPRSVTYTVAVAPDGRTVATGGDQGTLRLWDIGDPARPSLAGTRSVGVAELGGVAFSRDGHTLAAAHLIPEGREQGGKVTLWDVRDPRRLDRLVELPVPSATTVGFSPVDAVLASGGADGIARAWDVTDPRRPRSLRDPILSDPAHAGAIFSLAFRPDGMFATASLTGEVNIWKVDRSNADSSIDQWVTLAGAEPSRAVAFRPDGRGLANGTDSGTIRVWSPTAPVVTGDLNAVGSEAPGSAFGFEGRYVVTNVSRDAPAGARLWDVGARPPVLAAELPAGWHAAVFLPDDRTVISQSADLNGVRLWDVTDPHRPVPAADLTRPGSADGDFRVAASPDGRHLALGNSLQRTVRLVDVRDPREPVEAGRFDNPEPARHLGFLDDGVLAVWGARDIQLWDVRDRQHPARAGVLAGAASEGRVLYERRRKVAFIDEPDPESTKYRIRLWNLADPHLPQRAGAIDLDKPSAGLMVTDPQTLAVDTDTGTVQSWDISDLDHPVIGAALASDAALRDLDISPDKKTLVGTSTSVFSGAFELWRRDDPTGLFTPFATVPGEFAEFAPDSRAVLGRLGRLGPSSVFAPDGGVAIWDLDPDRIYRDLCAVPPAQLSDAEWRRYFPDLSLRQPCP</sequence>
<dbReference type="SUPFAM" id="SSF101898">
    <property type="entry name" value="NHL repeat"/>
    <property type="match status" value="1"/>
</dbReference>
<evidence type="ECO:0000256" key="3">
    <source>
        <dbReference type="PROSITE-ProRule" id="PRU00221"/>
    </source>
</evidence>
<evidence type="ECO:0000313" key="6">
    <source>
        <dbReference type="Proteomes" id="UP000653076"/>
    </source>
</evidence>
<protein>
    <recommendedName>
        <fullName evidence="4">Novel STAND NTPase 1 domain-containing protein</fullName>
    </recommendedName>
</protein>
<dbReference type="InterPro" id="IPR011044">
    <property type="entry name" value="Quino_amine_DH_bsu"/>
</dbReference>
<dbReference type="Pfam" id="PF00400">
    <property type="entry name" value="WD40"/>
    <property type="match status" value="4"/>
</dbReference>
<dbReference type="InterPro" id="IPR015943">
    <property type="entry name" value="WD40/YVTN_repeat-like_dom_sf"/>
</dbReference>
<dbReference type="Gene3D" id="3.40.50.1460">
    <property type="match status" value="1"/>
</dbReference>
<feature type="repeat" description="WD" evidence="3">
    <location>
        <begin position="890"/>
        <end position="914"/>
    </location>
</feature>
<dbReference type="Gene3D" id="2.130.10.10">
    <property type="entry name" value="YVTN repeat-like/Quinoprotein amine dehydrogenase"/>
    <property type="match status" value="3"/>
</dbReference>
<dbReference type="InterPro" id="IPR029030">
    <property type="entry name" value="Caspase-like_dom_sf"/>
</dbReference>